<protein>
    <submittedName>
        <fullName evidence="10">SPARC-like 2</fullName>
    </submittedName>
</protein>
<dbReference type="SUPFAM" id="SSF100895">
    <property type="entry name" value="Kazal-type serine protease inhibitors"/>
    <property type="match status" value="1"/>
</dbReference>
<dbReference type="Proteomes" id="UP000018468">
    <property type="component" value="Linkage group LG2"/>
</dbReference>
<accession>W5N3W2</accession>
<dbReference type="FunFam" id="1.10.238.10:FF:000246">
    <property type="entry name" value="Uncharacterized protein, isoform C"/>
    <property type="match status" value="1"/>
</dbReference>
<evidence type="ECO:0000256" key="7">
    <source>
        <dbReference type="ARBA" id="ARBA00023180"/>
    </source>
</evidence>
<evidence type="ECO:0000256" key="5">
    <source>
        <dbReference type="ARBA" id="ARBA00022837"/>
    </source>
</evidence>
<keyword evidence="7" id="KW-0325">Glycoprotein</keyword>
<dbReference type="InParanoid" id="W5N3W2"/>
<dbReference type="OMA" id="PKAKCTE"/>
<dbReference type="GO" id="GO:0005509">
    <property type="term" value="F:calcium ion binding"/>
    <property type="evidence" value="ECO:0000318"/>
    <property type="project" value="GO_Central"/>
</dbReference>
<dbReference type="SUPFAM" id="SSF47473">
    <property type="entry name" value="EF-hand"/>
    <property type="match status" value="1"/>
</dbReference>
<evidence type="ECO:0000313" key="11">
    <source>
        <dbReference type="Proteomes" id="UP000018468"/>
    </source>
</evidence>
<dbReference type="InterPro" id="IPR011992">
    <property type="entry name" value="EF-hand-dom_pair"/>
</dbReference>
<keyword evidence="11" id="KW-1185">Reference proteome</keyword>
<evidence type="ECO:0000256" key="1">
    <source>
        <dbReference type="ARBA" id="ARBA00004498"/>
    </source>
</evidence>
<evidence type="ECO:0000313" key="10">
    <source>
        <dbReference type="Ensembl" id="ENSLOCP00000015321.1"/>
    </source>
</evidence>
<dbReference type="SMART" id="SM00280">
    <property type="entry name" value="KAZAL"/>
    <property type="match status" value="1"/>
</dbReference>
<dbReference type="PANTHER" id="PTHR13866:SF31">
    <property type="entry name" value="SPARC-LIKE 2"/>
    <property type="match status" value="1"/>
</dbReference>
<dbReference type="STRING" id="7918.ENSLOCP00000015321"/>
<organism evidence="10 11">
    <name type="scientific">Lepisosteus oculatus</name>
    <name type="common">Spotted gar</name>
    <dbReference type="NCBI Taxonomy" id="7918"/>
    <lineage>
        <taxon>Eukaryota</taxon>
        <taxon>Metazoa</taxon>
        <taxon>Chordata</taxon>
        <taxon>Craniata</taxon>
        <taxon>Vertebrata</taxon>
        <taxon>Euteleostomi</taxon>
        <taxon>Actinopterygii</taxon>
        <taxon>Neopterygii</taxon>
        <taxon>Holostei</taxon>
        <taxon>Semionotiformes</taxon>
        <taxon>Lepisosteidae</taxon>
        <taxon>Lepisosteus</taxon>
    </lineage>
</organism>
<dbReference type="Gene3D" id="3.30.60.30">
    <property type="match status" value="1"/>
</dbReference>
<evidence type="ECO:0000256" key="2">
    <source>
        <dbReference type="ARBA" id="ARBA00022525"/>
    </source>
</evidence>
<dbReference type="CDD" id="cd00252">
    <property type="entry name" value="EFh_SPARC_EC"/>
    <property type="match status" value="1"/>
</dbReference>
<keyword evidence="3" id="KW-0479">Metal-binding</keyword>
<keyword evidence="5" id="KW-0106">Calcium</keyword>
<keyword evidence="2" id="KW-0964">Secreted</keyword>
<evidence type="ECO:0000256" key="4">
    <source>
        <dbReference type="ARBA" id="ARBA00022729"/>
    </source>
</evidence>
<reference evidence="10" key="2">
    <citation type="submission" date="2025-08" db="UniProtKB">
        <authorList>
            <consortium name="Ensembl"/>
        </authorList>
    </citation>
    <scope>IDENTIFICATION</scope>
</reference>
<dbReference type="Pfam" id="PF10591">
    <property type="entry name" value="SPARC_Ca_bdg"/>
    <property type="match status" value="1"/>
</dbReference>
<dbReference type="InterPro" id="IPR002350">
    <property type="entry name" value="Kazal_dom"/>
</dbReference>
<dbReference type="PROSITE" id="PS00018">
    <property type="entry name" value="EF_HAND_1"/>
    <property type="match status" value="1"/>
</dbReference>
<feature type="domain" description="EF-hand" evidence="8">
    <location>
        <begin position="124"/>
        <end position="159"/>
    </location>
</feature>
<evidence type="ECO:0000256" key="6">
    <source>
        <dbReference type="ARBA" id="ARBA00023157"/>
    </source>
</evidence>
<dbReference type="GO" id="GO:0050840">
    <property type="term" value="F:extracellular matrix binding"/>
    <property type="evidence" value="ECO:0000318"/>
    <property type="project" value="GO_Central"/>
</dbReference>
<dbReference type="InterPro" id="IPR002048">
    <property type="entry name" value="EF_hand_dom"/>
</dbReference>
<reference evidence="11" key="1">
    <citation type="submission" date="2011-12" db="EMBL/GenBank/DDBJ databases">
        <title>The Draft Genome of Lepisosteus oculatus.</title>
        <authorList>
            <consortium name="The Broad Institute Genome Assembly &amp; Analysis Group"/>
            <consortium name="Computational R&amp;D Group"/>
            <consortium name="and Sequencing Platform"/>
            <person name="Di Palma F."/>
            <person name="Alfoldi J."/>
            <person name="Johnson J."/>
            <person name="Berlin A."/>
            <person name="Gnerre S."/>
            <person name="Jaffe D."/>
            <person name="MacCallum I."/>
            <person name="Young S."/>
            <person name="Walker B.J."/>
            <person name="Lander E.S."/>
            <person name="Lindblad-Toh K."/>
        </authorList>
    </citation>
    <scope>NUCLEOTIDE SEQUENCE [LARGE SCALE GENOMIC DNA]</scope>
</reference>
<dbReference type="PANTHER" id="PTHR13866">
    <property type="entry name" value="SPARC OSTEONECTIN"/>
    <property type="match status" value="1"/>
</dbReference>
<keyword evidence="6" id="KW-1015">Disulfide bond</keyword>
<dbReference type="EMBL" id="AHAT01032698">
    <property type="status" value="NOT_ANNOTATED_CDS"/>
    <property type="molecule type" value="Genomic_DNA"/>
</dbReference>
<dbReference type="Ensembl" id="ENSLOCT00000015350.1">
    <property type="protein sequence ID" value="ENSLOCP00000015321.1"/>
    <property type="gene ID" value="ENSLOCG00000012446.1"/>
</dbReference>
<dbReference type="InterPro" id="IPR018247">
    <property type="entry name" value="EF_Hand_1_Ca_BS"/>
</dbReference>
<dbReference type="GO" id="GO:0005518">
    <property type="term" value="F:collagen binding"/>
    <property type="evidence" value="ECO:0000318"/>
    <property type="project" value="GO_Central"/>
</dbReference>
<dbReference type="Pfam" id="PF07648">
    <property type="entry name" value="Kazal_2"/>
    <property type="match status" value="1"/>
</dbReference>
<name>W5N3W2_LEPOC</name>
<dbReference type="Gene3D" id="1.10.238.10">
    <property type="entry name" value="EF-hand"/>
    <property type="match status" value="1"/>
</dbReference>
<sequence>NPCLQKKCLKPKGSWCQVFTGENGVQKTKCVCPRACSSKLDPVCSNYGRQYNNECLLHKEACSKRRYIKVSYYGKCLAKQAPCSKGELAEFPYRLLNWFLHLREIDEFEKVNDSSTHAFMSKRERKGLAKWRFDLLDVGKDGVLSKRDLLEFRYHLMPLEHCASEFFNQRSCDADGDQSVSLQEWIYCLVEKSEKWYE</sequence>
<comment type="subcellular location">
    <subcellularLocation>
        <location evidence="1">Secreted</location>
        <location evidence="1">Extracellular space</location>
        <location evidence="1">Extracellular matrix</location>
    </subcellularLocation>
</comment>
<evidence type="ECO:0000259" key="8">
    <source>
        <dbReference type="PROSITE" id="PS50222"/>
    </source>
</evidence>
<dbReference type="Bgee" id="ENSLOCG00000012446">
    <property type="expression patterns" value="Expressed in zone of skin and 2 other cell types or tissues"/>
</dbReference>
<dbReference type="GeneTree" id="ENSGT00510000046787"/>
<evidence type="ECO:0000259" key="9">
    <source>
        <dbReference type="PROSITE" id="PS51465"/>
    </source>
</evidence>
<dbReference type="PROSITE" id="PS50222">
    <property type="entry name" value="EF_HAND_2"/>
    <property type="match status" value="1"/>
</dbReference>
<feature type="domain" description="Kazal-like" evidence="9">
    <location>
        <begin position="31"/>
        <end position="78"/>
    </location>
</feature>
<dbReference type="CDD" id="cd00104">
    <property type="entry name" value="KAZAL_FS"/>
    <property type="match status" value="1"/>
</dbReference>
<dbReference type="FunFam" id="3.30.60.30:FF:000078">
    <property type="entry name" value="Predicted protein"/>
    <property type="match status" value="1"/>
</dbReference>
<dbReference type="GO" id="GO:0005615">
    <property type="term" value="C:extracellular space"/>
    <property type="evidence" value="ECO:0000318"/>
    <property type="project" value="GO_Central"/>
</dbReference>
<reference evidence="10" key="3">
    <citation type="submission" date="2025-09" db="UniProtKB">
        <authorList>
            <consortium name="Ensembl"/>
        </authorList>
    </citation>
    <scope>IDENTIFICATION</scope>
</reference>
<dbReference type="AlphaFoldDB" id="W5N3W2"/>
<dbReference type="InterPro" id="IPR019577">
    <property type="entry name" value="SPARC/Testican_Ca-bd-dom"/>
</dbReference>
<dbReference type="PROSITE" id="PS51465">
    <property type="entry name" value="KAZAL_2"/>
    <property type="match status" value="1"/>
</dbReference>
<keyword evidence="4" id="KW-0732">Signal</keyword>
<dbReference type="InterPro" id="IPR036058">
    <property type="entry name" value="Kazal_dom_sf"/>
</dbReference>
<proteinExistence type="predicted"/>
<evidence type="ECO:0000256" key="3">
    <source>
        <dbReference type="ARBA" id="ARBA00022723"/>
    </source>
</evidence>
<dbReference type="HOGENOM" id="CLU_093880_0_0_1"/>
<dbReference type="eggNOG" id="KOG4004">
    <property type="taxonomic scope" value="Eukaryota"/>
</dbReference>